<sequence>MKTVFANKELLYNEYKKLFLEQISDISKLKECVKARYDIKDLPDEIFFKLLTNNHKKIYDFIGTHNQNRIRYFFGNFDNFDPRDNQISVLDRFILDSIHFYITSSLLMQLHKEYHENEMEIDKAWQKEIQAHAHLGPLPTTAIIANSIKSNKNRVFKDLQFPANKNIQLFQLNKSSIKLNDQVFALWLPKTSEAQVAISNVTRNTILVCIAGAAILAIGVSLFLFSTSSAVGLAAISNPVSLGIMIALLAGTTLILGIASLYFSTAKAIDDGTREHPESRIPAESYHSHNIRKDKMYSSENKPEEPLPYHDLKWSLFNRKLYAARESIVTPSAISEQISSMPTNQQKL</sequence>
<evidence type="ECO:0000313" key="1">
    <source>
        <dbReference type="EMBL" id="PPK30592.1"/>
    </source>
</evidence>
<evidence type="ECO:0000313" key="2">
    <source>
        <dbReference type="Proteomes" id="UP000239239"/>
    </source>
</evidence>
<organism evidence="1 2">
    <name type="scientific">Legionella pneumophila</name>
    <dbReference type="NCBI Taxonomy" id="446"/>
    <lineage>
        <taxon>Bacteria</taxon>
        <taxon>Pseudomonadati</taxon>
        <taxon>Pseudomonadota</taxon>
        <taxon>Gammaproteobacteria</taxon>
        <taxon>Legionellales</taxon>
        <taxon>Legionellaceae</taxon>
        <taxon>Legionella</taxon>
    </lineage>
</organism>
<proteinExistence type="predicted"/>
<accession>A0A2S6EZI7</accession>
<dbReference type="Proteomes" id="UP000239239">
    <property type="component" value="Unassembled WGS sequence"/>
</dbReference>
<gene>
    <name evidence="1" type="ORF">C3928_07450</name>
</gene>
<name>A0A2S6EZI7_LEGPN</name>
<protein>
    <submittedName>
        <fullName evidence="1">Uncharacterized protein</fullName>
    </submittedName>
</protein>
<dbReference type="RefSeq" id="WP_027226981.1">
    <property type="nucleotide sequence ID" value="NZ_CP017601.1"/>
</dbReference>
<dbReference type="AlphaFoldDB" id="A0A2S6EZI7"/>
<reference evidence="1 2" key="1">
    <citation type="submission" date="2018-02" db="EMBL/GenBank/DDBJ databases">
        <title>Draft genome sequences of four Legionella pneumophila clinical strains isolated in Ontario.</title>
        <authorList>
            <person name="Fortuna A."/>
            <person name="Ramnarine R."/>
            <person name="Li A."/>
            <person name="Frantz C."/>
            <person name="Mallo G."/>
        </authorList>
    </citation>
    <scope>NUCLEOTIDE SEQUENCE [LARGE SCALE GENOMIC DNA]</scope>
    <source>
        <strain evidence="1 2">LG61</strain>
    </source>
</reference>
<dbReference type="EMBL" id="PQWY01000011">
    <property type="protein sequence ID" value="PPK30592.1"/>
    <property type="molecule type" value="Genomic_DNA"/>
</dbReference>
<dbReference type="OrthoDB" id="5650772at2"/>
<comment type="caution">
    <text evidence="1">The sequence shown here is derived from an EMBL/GenBank/DDBJ whole genome shotgun (WGS) entry which is preliminary data.</text>
</comment>